<sequence>MKYLSKTFLVILSTFILIILSACSKSEVIAVSELHPYKQNFGVLQNHQADEVIRQELMAMHQPTQIDTPEILDPEISTELTVDSDAFLAHEYVPTAPVISYKYKFDSKFYSKAEWRTMDLE</sequence>
<evidence type="ECO:0008006" key="2">
    <source>
        <dbReference type="Google" id="ProtNLM"/>
    </source>
</evidence>
<dbReference type="AlphaFoldDB" id="A0A6S6U1R7"/>
<protein>
    <recommendedName>
        <fullName evidence="2">Lipoprotein</fullName>
    </recommendedName>
</protein>
<proteinExistence type="predicted"/>
<dbReference type="PROSITE" id="PS51257">
    <property type="entry name" value="PROKAR_LIPOPROTEIN"/>
    <property type="match status" value="1"/>
</dbReference>
<accession>A0A6S6U1R7</accession>
<name>A0A6S6U1R7_9BACT</name>
<gene>
    <name evidence="1" type="ORF">HELGO_WM7396</name>
</gene>
<reference evidence="1" key="1">
    <citation type="submission" date="2020-01" db="EMBL/GenBank/DDBJ databases">
        <authorList>
            <person name="Meier V. D."/>
            <person name="Meier V D."/>
        </authorList>
    </citation>
    <scope>NUCLEOTIDE SEQUENCE</scope>
    <source>
        <strain evidence="1">HLG_WM_MAG_05</strain>
    </source>
</reference>
<dbReference type="EMBL" id="CACVAU010000084">
    <property type="protein sequence ID" value="CAA6825654.1"/>
    <property type="molecule type" value="Genomic_DNA"/>
</dbReference>
<organism evidence="1">
    <name type="scientific">uncultured Sulfurovum sp</name>
    <dbReference type="NCBI Taxonomy" id="269237"/>
    <lineage>
        <taxon>Bacteria</taxon>
        <taxon>Pseudomonadati</taxon>
        <taxon>Campylobacterota</taxon>
        <taxon>Epsilonproteobacteria</taxon>
        <taxon>Campylobacterales</taxon>
        <taxon>Sulfurovaceae</taxon>
        <taxon>Sulfurovum</taxon>
        <taxon>environmental samples</taxon>
    </lineage>
</organism>
<evidence type="ECO:0000313" key="1">
    <source>
        <dbReference type="EMBL" id="CAA6825654.1"/>
    </source>
</evidence>